<dbReference type="AlphaFoldDB" id="A0A0U1NHW4"/>
<evidence type="ECO:0000313" key="1">
    <source>
        <dbReference type="EMBL" id="CRK74109.1"/>
    </source>
</evidence>
<name>A0A0U1NHW4_9RHOB</name>
<keyword evidence="2" id="KW-1185">Reference proteome</keyword>
<gene>
    <name evidence="1" type="ORF">NIG5292_00134</name>
</gene>
<accession>A0A0U1NHW4</accession>
<dbReference type="Proteomes" id="UP000048949">
    <property type="component" value="Unassembled WGS sequence"/>
</dbReference>
<dbReference type="EMBL" id="CVQV01000002">
    <property type="protein sequence ID" value="CRK74109.1"/>
    <property type="molecule type" value="Genomic_DNA"/>
</dbReference>
<evidence type="ECO:0000313" key="2">
    <source>
        <dbReference type="Proteomes" id="UP000048949"/>
    </source>
</evidence>
<organism evidence="1 2">
    <name type="scientific">Nereida ignava</name>
    <dbReference type="NCBI Taxonomy" id="282199"/>
    <lineage>
        <taxon>Bacteria</taxon>
        <taxon>Pseudomonadati</taxon>
        <taxon>Pseudomonadota</taxon>
        <taxon>Alphaproteobacteria</taxon>
        <taxon>Rhodobacterales</taxon>
        <taxon>Roseobacteraceae</taxon>
        <taxon>Nereida</taxon>
    </lineage>
</organism>
<reference evidence="1 2" key="1">
    <citation type="submission" date="2015-04" db="EMBL/GenBank/DDBJ databases">
        <authorList>
            <person name="Syromyatnikov M.Y."/>
            <person name="Popov V.N."/>
        </authorList>
    </citation>
    <scope>NUCLEOTIDE SEQUENCE [LARGE SCALE GENOMIC DNA]</scope>
    <source>
        <strain evidence="1 2">CECT 5292</strain>
    </source>
</reference>
<protein>
    <submittedName>
        <fullName evidence="1">Uncharacterized protein</fullName>
    </submittedName>
</protein>
<sequence>MKFSKCPSNQRKIRARAASHCSDGGEQLDNTKVVLGARPAQNCAIAMTAQLLFTAPLYWAANFNNLMAAKSVTSPPTRLVA</sequence>
<proteinExistence type="predicted"/>
<dbReference type="STRING" id="282199.GCA_001049735_00134"/>